<feature type="binding site" evidence="14">
    <location>
        <position position="436"/>
    </location>
    <ligand>
        <name>Zn(2+)</name>
        <dbReference type="ChEBI" id="CHEBI:29105"/>
    </ligand>
</feature>
<dbReference type="SMART" id="SM00532">
    <property type="entry name" value="LIGANc"/>
    <property type="match status" value="1"/>
</dbReference>
<dbReference type="Pfam" id="PF12826">
    <property type="entry name" value="HHH_2"/>
    <property type="match status" value="1"/>
</dbReference>
<feature type="binding site" evidence="14">
    <location>
        <position position="294"/>
    </location>
    <ligand>
        <name>NAD(+)</name>
        <dbReference type="ChEBI" id="CHEBI:57540"/>
    </ligand>
</feature>
<comment type="caution">
    <text evidence="17">The sequence shown here is derived from an EMBL/GenBank/DDBJ whole genome shotgun (WGS) entry which is preliminary data.</text>
</comment>
<dbReference type="FunFam" id="3.40.50.10190:FF:000054">
    <property type="entry name" value="DNA ligase"/>
    <property type="match status" value="1"/>
</dbReference>
<evidence type="ECO:0000256" key="1">
    <source>
        <dbReference type="ARBA" id="ARBA00004067"/>
    </source>
</evidence>
<proteinExistence type="inferred from homology"/>
<keyword evidence="11 14" id="KW-0234">DNA repair</keyword>
<evidence type="ECO:0000256" key="8">
    <source>
        <dbReference type="ARBA" id="ARBA00022833"/>
    </source>
</evidence>
<dbReference type="Pfam" id="PF14520">
    <property type="entry name" value="HHH_5"/>
    <property type="match status" value="1"/>
</dbReference>
<comment type="cofactor">
    <cofactor evidence="14">
        <name>Mg(2+)</name>
        <dbReference type="ChEBI" id="CHEBI:18420"/>
    </cofactor>
    <cofactor evidence="14">
        <name>Mn(2+)</name>
        <dbReference type="ChEBI" id="CHEBI:29035"/>
    </cofactor>
</comment>
<dbReference type="CDD" id="cd00114">
    <property type="entry name" value="LIGANc"/>
    <property type="match status" value="1"/>
</dbReference>
<dbReference type="Pfam" id="PF03120">
    <property type="entry name" value="OB_DNA_ligase"/>
    <property type="match status" value="1"/>
</dbReference>
<dbReference type="SUPFAM" id="SSF50249">
    <property type="entry name" value="Nucleic acid-binding proteins"/>
    <property type="match status" value="1"/>
</dbReference>
<dbReference type="Pfam" id="PF00533">
    <property type="entry name" value="BRCT"/>
    <property type="match status" value="1"/>
</dbReference>
<comment type="catalytic activity">
    <reaction evidence="12 14 15">
        <text>NAD(+) + (deoxyribonucleotide)n-3'-hydroxyl + 5'-phospho-(deoxyribonucleotide)m = (deoxyribonucleotide)n+m + AMP + beta-nicotinamide D-nucleotide.</text>
        <dbReference type="EC" id="6.5.1.2"/>
    </reaction>
</comment>
<evidence type="ECO:0000256" key="15">
    <source>
        <dbReference type="RuleBase" id="RU000618"/>
    </source>
</evidence>
<dbReference type="GO" id="GO:0006281">
    <property type="term" value="P:DNA repair"/>
    <property type="evidence" value="ECO:0007669"/>
    <property type="project" value="UniProtKB-KW"/>
</dbReference>
<evidence type="ECO:0000259" key="16">
    <source>
        <dbReference type="PROSITE" id="PS50172"/>
    </source>
</evidence>
<dbReference type="PROSITE" id="PS01055">
    <property type="entry name" value="DNA_LIGASE_N1"/>
    <property type="match status" value="1"/>
</dbReference>
<feature type="binding site" evidence="14">
    <location>
        <position position="318"/>
    </location>
    <ligand>
        <name>NAD(+)</name>
        <dbReference type="ChEBI" id="CHEBI:57540"/>
    </ligand>
</feature>
<organism evidence="17 18">
    <name type="scientific">Marinobacter lutaoensis</name>
    <dbReference type="NCBI Taxonomy" id="135739"/>
    <lineage>
        <taxon>Bacteria</taxon>
        <taxon>Pseudomonadati</taxon>
        <taxon>Pseudomonadota</taxon>
        <taxon>Gammaproteobacteria</taxon>
        <taxon>Pseudomonadales</taxon>
        <taxon>Marinobacteraceae</taxon>
        <taxon>Marinobacter</taxon>
    </lineage>
</organism>
<dbReference type="InterPro" id="IPR036420">
    <property type="entry name" value="BRCT_dom_sf"/>
</dbReference>
<dbReference type="FunFam" id="1.10.150.20:FF:000006">
    <property type="entry name" value="DNA ligase"/>
    <property type="match status" value="1"/>
</dbReference>
<evidence type="ECO:0000256" key="12">
    <source>
        <dbReference type="ARBA" id="ARBA00034005"/>
    </source>
</evidence>
<dbReference type="InterPro" id="IPR013840">
    <property type="entry name" value="DNAligase_N"/>
</dbReference>
<feature type="binding site" evidence="14">
    <location>
        <position position="140"/>
    </location>
    <ligand>
        <name>NAD(+)</name>
        <dbReference type="ChEBI" id="CHEBI:57540"/>
    </ligand>
</feature>
<dbReference type="InterPro" id="IPR013839">
    <property type="entry name" value="DNAligase_adenylation"/>
</dbReference>
<evidence type="ECO:0000256" key="7">
    <source>
        <dbReference type="ARBA" id="ARBA00022763"/>
    </source>
</evidence>
<dbReference type="InterPro" id="IPR012340">
    <property type="entry name" value="NA-bd_OB-fold"/>
</dbReference>
<dbReference type="PANTHER" id="PTHR23389">
    <property type="entry name" value="CHROMOSOME TRANSMISSION FIDELITY FACTOR 18"/>
    <property type="match status" value="1"/>
</dbReference>
<evidence type="ECO:0000256" key="4">
    <source>
        <dbReference type="ARBA" id="ARBA00022598"/>
    </source>
</evidence>
<dbReference type="InterPro" id="IPR010994">
    <property type="entry name" value="RuvA_2-like"/>
</dbReference>
<evidence type="ECO:0000256" key="5">
    <source>
        <dbReference type="ARBA" id="ARBA00022705"/>
    </source>
</evidence>
<dbReference type="EMBL" id="MSCW01000005">
    <property type="protein sequence ID" value="ONF44034.1"/>
    <property type="molecule type" value="Genomic_DNA"/>
</dbReference>
<dbReference type="NCBIfam" id="TIGR00575">
    <property type="entry name" value="dnlj"/>
    <property type="match status" value="1"/>
</dbReference>
<dbReference type="NCBIfam" id="NF005932">
    <property type="entry name" value="PRK07956.1"/>
    <property type="match status" value="1"/>
</dbReference>
<dbReference type="Gene3D" id="6.20.10.30">
    <property type="match status" value="1"/>
</dbReference>
<keyword evidence="7 14" id="KW-0227">DNA damage</keyword>
<dbReference type="Gene3D" id="2.40.50.140">
    <property type="entry name" value="Nucleic acid-binding proteins"/>
    <property type="match status" value="1"/>
</dbReference>
<dbReference type="FunFam" id="1.10.287.610:FF:000002">
    <property type="entry name" value="DNA ligase"/>
    <property type="match status" value="1"/>
</dbReference>
<feature type="binding site" evidence="14">
    <location>
        <begin position="85"/>
        <end position="86"/>
    </location>
    <ligand>
        <name>NAD(+)</name>
        <dbReference type="ChEBI" id="CHEBI:57540"/>
    </ligand>
</feature>
<dbReference type="Gene3D" id="3.40.50.10190">
    <property type="entry name" value="BRCT domain"/>
    <property type="match status" value="1"/>
</dbReference>
<dbReference type="Pfam" id="PF03119">
    <property type="entry name" value="DNA_ligase_ZBD"/>
    <property type="match status" value="1"/>
</dbReference>
<dbReference type="Pfam" id="PF01653">
    <property type="entry name" value="DNA_ligase_aden"/>
    <property type="match status" value="1"/>
</dbReference>
<dbReference type="InterPro" id="IPR033136">
    <property type="entry name" value="DNA_ligase_CS"/>
</dbReference>
<keyword evidence="5 14" id="KW-0235">DNA replication</keyword>
<evidence type="ECO:0000313" key="17">
    <source>
        <dbReference type="EMBL" id="ONF44034.1"/>
    </source>
</evidence>
<accession>A0A1V2DTK7</accession>
<dbReference type="GO" id="GO:0003677">
    <property type="term" value="F:DNA binding"/>
    <property type="evidence" value="ECO:0007669"/>
    <property type="project" value="InterPro"/>
</dbReference>
<comment type="function">
    <text evidence="1 14">DNA ligase that catalyzes the formation of phosphodiester linkages between 5'-phosphoryl and 3'-hydroxyl groups in double-stranded DNA using NAD as a coenzyme and as the energy source for the reaction. It is essential for DNA replication and repair of damaged DNA.</text>
</comment>
<keyword evidence="9 14" id="KW-0460">Magnesium</keyword>
<feature type="domain" description="BRCT" evidence="16">
    <location>
        <begin position="594"/>
        <end position="678"/>
    </location>
</feature>
<dbReference type="PIRSF" id="PIRSF001604">
    <property type="entry name" value="LigA"/>
    <property type="match status" value="1"/>
</dbReference>
<dbReference type="GO" id="GO:0005829">
    <property type="term" value="C:cytosol"/>
    <property type="evidence" value="ECO:0007669"/>
    <property type="project" value="TreeGrafter"/>
</dbReference>
<keyword evidence="8 14" id="KW-0862">Zinc</keyword>
<dbReference type="Gene3D" id="1.10.287.610">
    <property type="entry name" value="Helix hairpin bin"/>
    <property type="match status" value="1"/>
</dbReference>
<keyword evidence="14" id="KW-0464">Manganese</keyword>
<comment type="caution">
    <text evidence="14">Lacks conserved residue(s) required for the propagation of feature annotation.</text>
</comment>
<dbReference type="Gene3D" id="1.10.150.20">
    <property type="entry name" value="5' to 3' exonuclease, C-terminal subdomain"/>
    <property type="match status" value="2"/>
</dbReference>
<dbReference type="GO" id="GO:0003911">
    <property type="term" value="F:DNA ligase (NAD+) activity"/>
    <property type="evidence" value="ECO:0007669"/>
    <property type="project" value="UniProtKB-UniRule"/>
</dbReference>
<dbReference type="InterPro" id="IPR004150">
    <property type="entry name" value="NAD_DNA_ligase_OB"/>
</dbReference>
<sequence length="678" mass="75321">MSKATPEIITRVEELRSRIEDYNYHYYVLDDPRIPDAEYDRLFRELQTLEAEYPELATEDSPTRRVGSPVETSFDEVVHRLPMLSLDNAFSEEELRDFDRRVRERLDTDDDVEYVCEPKLDGLAVSLHYEKGVLTVAATRGDGYSGEDITANIRTIPSVPLKLRGDDVPELVEVRGEVYMPKAGFEALNRRLAAQGEKTFVNPRNAAAGSLRQKKSSVTAKRPLEMCAYSVAVEDEGMLPATQWDCLQQVKRWGFRINPEMRLARGVEACLEAYNELMAKRDTLPYEIDGIVFKVNRLDLQQRLGFVSRAPRWAIAHKFPAQEELTVVEDVEFQVGRTGAVTPVARLKPVFVGGVTVSNATLHNMDEIRRLDLHIGDTVFIRRAGDVIPQVVKVVPEKRPGDARPVELPKHCPVCGSDVIQIDGEVVARCSGGLYCPAQRKEAIRHYASRKAMDIEGLGDKWIDILVDRGMVKTVADLYHLTVKDLMALERMGEKSATNLVEAIARSRQPALWRFLYALGIREVGEATAKALASHFGSLEAIAEADEEALQQVPDVGPVVAGHVRSFFEQPHNRETLDALQRAGVQWQTETVTAAERPLAGQTWVLTGTLSSLTRDQAKEKLETLGAKVAGSVSRKTACVVAGEAAGSKLTKAEQLGVPVLDEAGLLDLLAQHGLWPE</sequence>
<dbReference type="Proteomes" id="UP000189339">
    <property type="component" value="Unassembled WGS sequence"/>
</dbReference>
<dbReference type="STRING" id="135739.BTO32_06990"/>
<evidence type="ECO:0000256" key="3">
    <source>
        <dbReference type="ARBA" id="ARBA00013308"/>
    </source>
</evidence>
<dbReference type="InterPro" id="IPR004149">
    <property type="entry name" value="Znf_DNAligase_C4"/>
</dbReference>
<dbReference type="InterPro" id="IPR041663">
    <property type="entry name" value="DisA/LigA_HHH"/>
</dbReference>
<dbReference type="PANTHER" id="PTHR23389:SF9">
    <property type="entry name" value="DNA LIGASE"/>
    <property type="match status" value="1"/>
</dbReference>
<evidence type="ECO:0000256" key="6">
    <source>
        <dbReference type="ARBA" id="ARBA00022723"/>
    </source>
</evidence>
<dbReference type="SUPFAM" id="SSF52113">
    <property type="entry name" value="BRCT domain"/>
    <property type="match status" value="1"/>
</dbReference>
<keyword evidence="4 14" id="KW-0436">Ligase</keyword>
<dbReference type="GO" id="GO:0006260">
    <property type="term" value="P:DNA replication"/>
    <property type="evidence" value="ECO:0007669"/>
    <property type="project" value="UniProtKB-KW"/>
</dbReference>
<keyword evidence="18" id="KW-1185">Reference proteome</keyword>
<evidence type="ECO:0000256" key="13">
    <source>
        <dbReference type="ARBA" id="ARBA00060881"/>
    </source>
</evidence>
<feature type="binding site" evidence="14">
    <location>
        <position position="412"/>
    </location>
    <ligand>
        <name>Zn(2+)</name>
        <dbReference type="ChEBI" id="CHEBI:29105"/>
    </ligand>
</feature>
<dbReference type="RefSeq" id="WP_076723912.1">
    <property type="nucleotide sequence ID" value="NZ_JABWTC010000006.1"/>
</dbReference>
<dbReference type="HAMAP" id="MF_01588">
    <property type="entry name" value="DNA_ligase_A"/>
    <property type="match status" value="1"/>
</dbReference>
<evidence type="ECO:0000256" key="11">
    <source>
        <dbReference type="ARBA" id="ARBA00023204"/>
    </source>
</evidence>
<feature type="binding site" evidence="14">
    <location>
        <position position="177"/>
    </location>
    <ligand>
        <name>NAD(+)</name>
        <dbReference type="ChEBI" id="CHEBI:57540"/>
    </ligand>
</feature>
<reference evidence="17 18" key="1">
    <citation type="submission" date="2016-12" db="EMBL/GenBank/DDBJ databases">
        <title>Marinobacter lutaoensis whole genome sequencing.</title>
        <authorList>
            <person name="Verma A."/>
            <person name="Krishnamurthi S."/>
        </authorList>
    </citation>
    <scope>NUCLEOTIDE SEQUENCE [LARGE SCALE GENOMIC DNA]</scope>
    <source>
        <strain evidence="17 18">T5054</strain>
    </source>
</reference>
<dbReference type="InterPro" id="IPR003583">
    <property type="entry name" value="Hlx-hairpin-Hlx_DNA-bd_motif"/>
</dbReference>
<dbReference type="InterPro" id="IPR001679">
    <property type="entry name" value="DNA_ligase"/>
</dbReference>
<evidence type="ECO:0000256" key="14">
    <source>
        <dbReference type="HAMAP-Rule" id="MF_01588"/>
    </source>
</evidence>
<evidence type="ECO:0000256" key="9">
    <source>
        <dbReference type="ARBA" id="ARBA00022842"/>
    </source>
</evidence>
<evidence type="ECO:0000256" key="2">
    <source>
        <dbReference type="ARBA" id="ARBA00012722"/>
    </source>
</evidence>
<feature type="active site" description="N6-AMP-lysine intermediate" evidence="14">
    <location>
        <position position="119"/>
    </location>
</feature>
<dbReference type="PROSITE" id="PS01056">
    <property type="entry name" value="DNA_LIGASE_N2"/>
    <property type="match status" value="1"/>
</dbReference>
<dbReference type="InterPro" id="IPR018239">
    <property type="entry name" value="DNA_ligase_AS"/>
</dbReference>
<dbReference type="FunFam" id="3.30.470.30:FF:000001">
    <property type="entry name" value="DNA ligase"/>
    <property type="match status" value="1"/>
</dbReference>
<dbReference type="SMART" id="SM00278">
    <property type="entry name" value="HhH1"/>
    <property type="match status" value="4"/>
</dbReference>
<dbReference type="CDD" id="cd17748">
    <property type="entry name" value="BRCT_DNA_ligase_like"/>
    <property type="match status" value="1"/>
</dbReference>
<keyword evidence="10 14" id="KW-0520">NAD</keyword>
<keyword evidence="6 14" id="KW-0479">Metal-binding</keyword>
<dbReference type="AlphaFoldDB" id="A0A1V2DTK7"/>
<dbReference type="FunFam" id="2.40.50.140:FF:000012">
    <property type="entry name" value="DNA ligase"/>
    <property type="match status" value="1"/>
</dbReference>
<dbReference type="FunFam" id="1.10.150.20:FF:000007">
    <property type="entry name" value="DNA ligase"/>
    <property type="match status" value="1"/>
</dbReference>
<dbReference type="Gene3D" id="3.30.470.30">
    <property type="entry name" value="DNA ligase/mRNA capping enzyme"/>
    <property type="match status" value="1"/>
</dbReference>
<evidence type="ECO:0000313" key="18">
    <source>
        <dbReference type="Proteomes" id="UP000189339"/>
    </source>
</evidence>
<dbReference type="PROSITE" id="PS50172">
    <property type="entry name" value="BRCT"/>
    <property type="match status" value="1"/>
</dbReference>
<dbReference type="GO" id="GO:0046872">
    <property type="term" value="F:metal ion binding"/>
    <property type="evidence" value="ECO:0007669"/>
    <property type="project" value="UniProtKB-KW"/>
</dbReference>
<gene>
    <name evidence="14 17" type="primary">ligA</name>
    <name evidence="17" type="ORF">BTO32_06990</name>
</gene>
<dbReference type="OrthoDB" id="9759736at2"/>
<dbReference type="SUPFAM" id="SSF47781">
    <property type="entry name" value="RuvA domain 2-like"/>
    <property type="match status" value="1"/>
</dbReference>
<dbReference type="InterPro" id="IPR001357">
    <property type="entry name" value="BRCT_dom"/>
</dbReference>
<comment type="similarity">
    <text evidence="13 14">Belongs to the NAD-dependent DNA ligase family. LigA subfamily.</text>
</comment>
<feature type="binding site" evidence="14">
    <location>
        <begin position="36"/>
        <end position="40"/>
    </location>
    <ligand>
        <name>NAD(+)</name>
        <dbReference type="ChEBI" id="CHEBI:57540"/>
    </ligand>
</feature>
<feature type="binding site" evidence="14">
    <location>
        <position position="117"/>
    </location>
    <ligand>
        <name>NAD(+)</name>
        <dbReference type="ChEBI" id="CHEBI:57540"/>
    </ligand>
</feature>
<dbReference type="EC" id="6.5.1.2" evidence="2 14"/>
<dbReference type="SUPFAM" id="SSF56091">
    <property type="entry name" value="DNA ligase/mRNA capping enzyme, catalytic domain"/>
    <property type="match status" value="1"/>
</dbReference>
<protein>
    <recommendedName>
        <fullName evidence="3 14">DNA ligase</fullName>
        <ecNumber evidence="2 14">6.5.1.2</ecNumber>
    </recommendedName>
    <alternativeName>
        <fullName evidence="14">Polydeoxyribonucleotide synthase [NAD(+)]</fullName>
    </alternativeName>
</protein>
<evidence type="ECO:0000256" key="10">
    <source>
        <dbReference type="ARBA" id="ARBA00023027"/>
    </source>
</evidence>
<dbReference type="SMART" id="SM00292">
    <property type="entry name" value="BRCT"/>
    <property type="match status" value="1"/>
</dbReference>
<feature type="binding site" evidence="14">
    <location>
        <position position="415"/>
    </location>
    <ligand>
        <name>Zn(2+)</name>
        <dbReference type="ChEBI" id="CHEBI:29105"/>
    </ligand>
</feature>
<name>A0A1V2DTK7_9GAMM</name>